<evidence type="ECO:0000256" key="1">
    <source>
        <dbReference type="SAM" id="SignalP"/>
    </source>
</evidence>
<proteinExistence type="predicted"/>
<protein>
    <submittedName>
        <fullName evidence="2">Uncharacterized protein</fullName>
    </submittedName>
</protein>
<feature type="chain" id="PRO_5040783462" evidence="1">
    <location>
        <begin position="17"/>
        <end position="141"/>
    </location>
</feature>
<accession>A0A9W7A7B7</accession>
<reference evidence="3" key="1">
    <citation type="journal article" date="2023" name="Commun. Biol.">
        <title>Genome analysis of Parmales, the sister group of diatoms, reveals the evolutionary specialization of diatoms from phago-mixotrophs to photoautotrophs.</title>
        <authorList>
            <person name="Ban H."/>
            <person name="Sato S."/>
            <person name="Yoshikawa S."/>
            <person name="Yamada K."/>
            <person name="Nakamura Y."/>
            <person name="Ichinomiya M."/>
            <person name="Sato N."/>
            <person name="Blanc-Mathieu R."/>
            <person name="Endo H."/>
            <person name="Kuwata A."/>
            <person name="Ogata H."/>
        </authorList>
    </citation>
    <scope>NUCLEOTIDE SEQUENCE [LARGE SCALE GENOMIC DNA]</scope>
    <source>
        <strain evidence="3">NIES 3701</strain>
    </source>
</reference>
<dbReference type="EMBL" id="BRXY01000114">
    <property type="protein sequence ID" value="GMH67092.1"/>
    <property type="molecule type" value="Genomic_DNA"/>
</dbReference>
<dbReference type="Proteomes" id="UP001165085">
    <property type="component" value="Unassembled WGS sequence"/>
</dbReference>
<feature type="signal peptide" evidence="1">
    <location>
        <begin position="1"/>
        <end position="16"/>
    </location>
</feature>
<organism evidence="2 3">
    <name type="scientific">Triparma strigata</name>
    <dbReference type="NCBI Taxonomy" id="1606541"/>
    <lineage>
        <taxon>Eukaryota</taxon>
        <taxon>Sar</taxon>
        <taxon>Stramenopiles</taxon>
        <taxon>Ochrophyta</taxon>
        <taxon>Bolidophyceae</taxon>
        <taxon>Parmales</taxon>
        <taxon>Triparmaceae</taxon>
        <taxon>Triparma</taxon>
    </lineage>
</organism>
<name>A0A9W7A7B7_9STRA</name>
<comment type="caution">
    <text evidence="2">The sequence shown here is derived from an EMBL/GenBank/DDBJ whole genome shotgun (WGS) entry which is preliminary data.</text>
</comment>
<evidence type="ECO:0000313" key="2">
    <source>
        <dbReference type="EMBL" id="GMH67092.1"/>
    </source>
</evidence>
<gene>
    <name evidence="2" type="ORF">TrST_g535</name>
</gene>
<sequence length="141" mass="15232">MKLLLLVLASATSAAAFGTLPKPLCERAANGNPDDFCEEWTMITDSGACWEQCSPEELDYESMVYDATFKCSMDSTDQMEADSEGQLSGSCDDAAQVMLTWSVTDACTNPNALPDIGSPAPPGWFQFVCCHYCMIGTNTEV</sequence>
<keyword evidence="3" id="KW-1185">Reference proteome</keyword>
<keyword evidence="1" id="KW-0732">Signal</keyword>
<evidence type="ECO:0000313" key="3">
    <source>
        <dbReference type="Proteomes" id="UP001165085"/>
    </source>
</evidence>
<dbReference type="AlphaFoldDB" id="A0A9W7A7B7"/>